<dbReference type="GO" id="GO:0016020">
    <property type="term" value="C:membrane"/>
    <property type="evidence" value="ECO:0007669"/>
    <property type="project" value="InterPro"/>
</dbReference>
<dbReference type="InterPro" id="IPR050640">
    <property type="entry name" value="Bact_2-comp_sensor_kinase"/>
</dbReference>
<evidence type="ECO:0000313" key="4">
    <source>
        <dbReference type="Proteomes" id="UP000249645"/>
    </source>
</evidence>
<dbReference type="Pfam" id="PF06580">
    <property type="entry name" value="His_kinase"/>
    <property type="match status" value="1"/>
</dbReference>
<dbReference type="PANTHER" id="PTHR34220">
    <property type="entry name" value="SENSOR HISTIDINE KINASE YPDA"/>
    <property type="match status" value="1"/>
</dbReference>
<sequence length="496" mass="57651">GYPSPIKDTLYAGGKGTMGTILQAQIPIEFAAVNITPQNADQYLYHIVQNDQTEIVPWQKPTNFVTTKNGKYQYAYLGKFEPGKEKYLSVEVYNINNYKERSECSVDWRKIKNFSFKDVYVQYTMKKDPTIYTTYLNSLLAHKFQPFIETVDLNDYRLRMGDSLVSMTLWNNYEAPYAYKVEVRKDNRKIFMDVNKGEIKIPYNVWNTPGKYTVIIAPRLPTRYWAGQKPNQNGRDVVLNQYATSFSFTVLPPLHQKFSFSRTQLIAFLIGLNILIFLIWWYFRQKAKLKIVQANFQKEKNVLELSSLRNQLNPHFIFNAITSIQNLILKNDNTSANTYLTNLGKITRNLLDNSHQEWVSIESEMQLLTEYLEIEQLRFGFQFEVKKEDDLDKEIEIPAMLLQPMVENAVKHGISSKKELGKVDIHFKRNSKDICIEIIDNGGNVQNFTNPNGYGINLVKKRIELINQANKEKTIEISFKSDSSNTIACITLHQWI</sequence>
<feature type="domain" description="Signal transduction histidine kinase internal region" evidence="2">
    <location>
        <begin position="304"/>
        <end position="381"/>
    </location>
</feature>
<evidence type="ECO:0000256" key="1">
    <source>
        <dbReference type="SAM" id="Phobius"/>
    </source>
</evidence>
<evidence type="ECO:0000313" key="3">
    <source>
        <dbReference type="EMBL" id="PZP41503.1"/>
    </source>
</evidence>
<dbReference type="GO" id="GO:0000155">
    <property type="term" value="F:phosphorelay sensor kinase activity"/>
    <property type="evidence" value="ECO:0007669"/>
    <property type="project" value="InterPro"/>
</dbReference>
<keyword evidence="1" id="KW-0812">Transmembrane</keyword>
<dbReference type="InterPro" id="IPR036890">
    <property type="entry name" value="HATPase_C_sf"/>
</dbReference>
<dbReference type="EMBL" id="QFOI01000512">
    <property type="protein sequence ID" value="PZP41503.1"/>
    <property type="molecule type" value="Genomic_DNA"/>
</dbReference>
<dbReference type="Gene3D" id="3.30.565.10">
    <property type="entry name" value="Histidine kinase-like ATPase, C-terminal domain"/>
    <property type="match status" value="1"/>
</dbReference>
<comment type="caution">
    <text evidence="3">The sequence shown here is derived from an EMBL/GenBank/DDBJ whole genome shotgun (WGS) entry which is preliminary data.</text>
</comment>
<protein>
    <recommendedName>
        <fullName evidence="2">Signal transduction histidine kinase internal region domain-containing protein</fullName>
    </recommendedName>
</protein>
<evidence type="ECO:0000259" key="2">
    <source>
        <dbReference type="Pfam" id="PF06580"/>
    </source>
</evidence>
<gene>
    <name evidence="3" type="ORF">DI598_18150</name>
</gene>
<keyword evidence="1" id="KW-1133">Transmembrane helix</keyword>
<feature type="non-terminal residue" evidence="3">
    <location>
        <position position="1"/>
    </location>
</feature>
<organism evidence="3 4">
    <name type="scientific">Pseudopedobacter saltans</name>
    <dbReference type="NCBI Taxonomy" id="151895"/>
    <lineage>
        <taxon>Bacteria</taxon>
        <taxon>Pseudomonadati</taxon>
        <taxon>Bacteroidota</taxon>
        <taxon>Sphingobacteriia</taxon>
        <taxon>Sphingobacteriales</taxon>
        <taxon>Sphingobacteriaceae</taxon>
        <taxon>Pseudopedobacter</taxon>
    </lineage>
</organism>
<dbReference type="PANTHER" id="PTHR34220:SF7">
    <property type="entry name" value="SENSOR HISTIDINE KINASE YPDA"/>
    <property type="match status" value="1"/>
</dbReference>
<proteinExistence type="predicted"/>
<reference evidence="3 4" key="1">
    <citation type="submission" date="2017-11" db="EMBL/GenBank/DDBJ databases">
        <title>Infants hospitalized years apart are colonized by the same room-sourced microbial strains.</title>
        <authorList>
            <person name="Brooks B."/>
            <person name="Olm M.R."/>
            <person name="Firek B.A."/>
            <person name="Baker R."/>
            <person name="Thomas B.C."/>
            <person name="Morowitz M.J."/>
            <person name="Banfield J.F."/>
        </authorList>
    </citation>
    <scope>NUCLEOTIDE SEQUENCE [LARGE SCALE GENOMIC DNA]</scope>
    <source>
        <strain evidence="3">S2_009_000_R2_76</strain>
    </source>
</reference>
<keyword evidence="1" id="KW-0472">Membrane</keyword>
<dbReference type="Proteomes" id="UP000249645">
    <property type="component" value="Unassembled WGS sequence"/>
</dbReference>
<dbReference type="SUPFAM" id="SSF55874">
    <property type="entry name" value="ATPase domain of HSP90 chaperone/DNA topoisomerase II/histidine kinase"/>
    <property type="match status" value="1"/>
</dbReference>
<accession>A0A2W5EFV1</accession>
<dbReference type="AlphaFoldDB" id="A0A2W5EFV1"/>
<name>A0A2W5EFV1_9SPHI</name>
<feature type="transmembrane region" description="Helical" evidence="1">
    <location>
        <begin position="265"/>
        <end position="283"/>
    </location>
</feature>
<dbReference type="InterPro" id="IPR010559">
    <property type="entry name" value="Sig_transdc_His_kin_internal"/>
</dbReference>